<name>A0ABD6ETF4_9BILA</name>
<reference evidence="2 3" key="1">
    <citation type="submission" date="2024-08" db="EMBL/GenBank/DDBJ databases">
        <title>Gnathostoma spinigerum genome.</title>
        <authorList>
            <person name="Gonzalez-Bertolin B."/>
            <person name="Monzon S."/>
            <person name="Zaballos A."/>
            <person name="Jimenez P."/>
            <person name="Dekumyoy P."/>
            <person name="Varona S."/>
            <person name="Cuesta I."/>
            <person name="Sumanam S."/>
            <person name="Adisakwattana P."/>
            <person name="Gasser R.B."/>
            <person name="Hernandez-Gonzalez A."/>
            <person name="Young N.D."/>
            <person name="Perteguer M.J."/>
        </authorList>
    </citation>
    <scope>NUCLEOTIDE SEQUENCE [LARGE SCALE GENOMIC DNA]</scope>
    <source>
        <strain evidence="2">AL3</strain>
        <tissue evidence="2">Liver</tissue>
    </source>
</reference>
<dbReference type="Proteomes" id="UP001608902">
    <property type="component" value="Unassembled WGS sequence"/>
</dbReference>
<evidence type="ECO:0000256" key="1">
    <source>
        <dbReference type="SAM" id="MobiDB-lite"/>
    </source>
</evidence>
<accession>A0ABD6ETF4</accession>
<protein>
    <submittedName>
        <fullName evidence="2">Uncharacterized protein</fullName>
    </submittedName>
</protein>
<feature type="region of interest" description="Disordered" evidence="1">
    <location>
        <begin position="29"/>
        <end position="59"/>
    </location>
</feature>
<dbReference type="EMBL" id="JBGFUD010011114">
    <property type="protein sequence ID" value="MFH4983103.1"/>
    <property type="molecule type" value="Genomic_DNA"/>
</dbReference>
<keyword evidence="3" id="KW-1185">Reference proteome</keyword>
<gene>
    <name evidence="2" type="ORF">AB6A40_009812</name>
</gene>
<proteinExistence type="predicted"/>
<comment type="caution">
    <text evidence="2">The sequence shown here is derived from an EMBL/GenBank/DDBJ whole genome shotgun (WGS) entry which is preliminary data.</text>
</comment>
<dbReference type="AlphaFoldDB" id="A0ABD6ETF4"/>
<evidence type="ECO:0000313" key="2">
    <source>
        <dbReference type="EMBL" id="MFH4983103.1"/>
    </source>
</evidence>
<evidence type="ECO:0000313" key="3">
    <source>
        <dbReference type="Proteomes" id="UP001608902"/>
    </source>
</evidence>
<organism evidence="2 3">
    <name type="scientific">Gnathostoma spinigerum</name>
    <dbReference type="NCBI Taxonomy" id="75299"/>
    <lineage>
        <taxon>Eukaryota</taxon>
        <taxon>Metazoa</taxon>
        <taxon>Ecdysozoa</taxon>
        <taxon>Nematoda</taxon>
        <taxon>Chromadorea</taxon>
        <taxon>Rhabditida</taxon>
        <taxon>Spirurina</taxon>
        <taxon>Gnathostomatomorpha</taxon>
        <taxon>Gnathostomatoidea</taxon>
        <taxon>Gnathostomatidae</taxon>
        <taxon>Gnathostoma</taxon>
    </lineage>
</organism>
<feature type="non-terminal residue" evidence="2">
    <location>
        <position position="143"/>
    </location>
</feature>
<sequence length="143" mass="16194">MLGLLNDTHRLNGLHTDKDNHIQMQNIGEADNRLNTQSRNKTIPERQNDSGPVLERGQKRLPSSITTHLTVPMNELRRRSIDSATANKPMKMGRFQVNRIRRCSEGDITFVGDSLHRALTQHADSITELLQRAKQCLNSCGLQ</sequence>